<gene>
    <name evidence="1" type="ORF">R1sor_009094</name>
</gene>
<dbReference type="Proteomes" id="UP001633002">
    <property type="component" value="Unassembled WGS sequence"/>
</dbReference>
<organism evidence="1 2">
    <name type="scientific">Riccia sorocarpa</name>
    <dbReference type="NCBI Taxonomy" id="122646"/>
    <lineage>
        <taxon>Eukaryota</taxon>
        <taxon>Viridiplantae</taxon>
        <taxon>Streptophyta</taxon>
        <taxon>Embryophyta</taxon>
        <taxon>Marchantiophyta</taxon>
        <taxon>Marchantiopsida</taxon>
        <taxon>Marchantiidae</taxon>
        <taxon>Marchantiales</taxon>
        <taxon>Ricciaceae</taxon>
        <taxon>Riccia</taxon>
    </lineage>
</organism>
<accession>A0ABD3H4U3</accession>
<name>A0ABD3H4U3_9MARC</name>
<evidence type="ECO:0000313" key="2">
    <source>
        <dbReference type="Proteomes" id="UP001633002"/>
    </source>
</evidence>
<dbReference type="EMBL" id="JBJQOH010000005">
    <property type="protein sequence ID" value="KAL3686520.1"/>
    <property type="molecule type" value="Genomic_DNA"/>
</dbReference>
<protein>
    <submittedName>
        <fullName evidence="1">Uncharacterized protein</fullName>
    </submittedName>
</protein>
<evidence type="ECO:0000313" key="1">
    <source>
        <dbReference type="EMBL" id="KAL3686520.1"/>
    </source>
</evidence>
<sequence length="114" mass="12746">MHAVLIFGNVQPHGIRGHVSTEPAFRFLFPVGCCSVREGCSKKEDWRWAETVCCQHLVDAILWRETYKTLPRLSFVVRSDSAPQLARKSVVVVVVMMVVSSLCWSSASGRLVVV</sequence>
<dbReference type="AlphaFoldDB" id="A0ABD3H4U3"/>
<keyword evidence="2" id="KW-1185">Reference proteome</keyword>
<proteinExistence type="predicted"/>
<comment type="caution">
    <text evidence="1">The sequence shown here is derived from an EMBL/GenBank/DDBJ whole genome shotgun (WGS) entry which is preliminary data.</text>
</comment>
<reference evidence="1 2" key="1">
    <citation type="submission" date="2024-09" db="EMBL/GenBank/DDBJ databases">
        <title>Chromosome-scale assembly of Riccia sorocarpa.</title>
        <authorList>
            <person name="Paukszto L."/>
        </authorList>
    </citation>
    <scope>NUCLEOTIDE SEQUENCE [LARGE SCALE GENOMIC DNA]</scope>
    <source>
        <strain evidence="1">LP-2024</strain>
        <tissue evidence="1">Aerial parts of the thallus</tissue>
    </source>
</reference>